<comment type="caution">
    <text evidence="2">The sequence shown here is derived from an EMBL/GenBank/DDBJ whole genome shotgun (WGS) entry which is preliminary data.</text>
</comment>
<keyword evidence="1" id="KW-1133">Transmembrane helix</keyword>
<organism evidence="2 3">
    <name type="scientific">Copranaerobaculum intestinale</name>
    <dbReference type="NCBI Taxonomy" id="2692629"/>
    <lineage>
        <taxon>Bacteria</taxon>
        <taxon>Bacillati</taxon>
        <taxon>Bacillota</taxon>
        <taxon>Erysipelotrichia</taxon>
        <taxon>Erysipelotrichales</taxon>
        <taxon>Erysipelotrichaceae</taxon>
        <taxon>Copranaerobaculum</taxon>
    </lineage>
</organism>
<protein>
    <submittedName>
        <fullName evidence="2">Nuclease</fullName>
    </submittedName>
</protein>
<reference evidence="2 3" key="2">
    <citation type="submission" date="2020-01" db="EMBL/GenBank/DDBJ databases">
        <title>Clostridiaceae sp. nov. isolated from the gut of human by culturomics.</title>
        <authorList>
            <person name="Chang Y."/>
        </authorList>
    </citation>
    <scope>NUCLEOTIDE SEQUENCE [LARGE SCALE GENOMIC DNA]</scope>
    <source>
        <strain evidence="2 3">DONG20-135</strain>
    </source>
</reference>
<gene>
    <name evidence="2" type="ORF">GSF08_02440</name>
</gene>
<sequence length="181" mass="20667">MKVLLTVVLALFPLLHETSYPAEFQSCSAEGIFLKIKDEIREVQLFNIVMNEKGTGRVCKALEEAKTITVEIDSSSQVEDPLPVYIFADGNLLQEEVLKNQEGYIAVKNPEYRYEKRMEAAAAAQKTSAKQKQPETVKAHQPSRGYRYLLLFLAIWIVLGILLFKDRFHKKPKKHVDKKVS</sequence>
<accession>A0A6N8U5L7</accession>
<evidence type="ECO:0000313" key="3">
    <source>
        <dbReference type="Proteomes" id="UP000434036"/>
    </source>
</evidence>
<proteinExistence type="predicted"/>
<keyword evidence="1" id="KW-0812">Transmembrane</keyword>
<dbReference type="EMBL" id="WUUQ01000001">
    <property type="protein sequence ID" value="MXQ72805.1"/>
    <property type="molecule type" value="Genomic_DNA"/>
</dbReference>
<evidence type="ECO:0000256" key="1">
    <source>
        <dbReference type="SAM" id="Phobius"/>
    </source>
</evidence>
<dbReference type="Proteomes" id="UP000434036">
    <property type="component" value="Unassembled WGS sequence"/>
</dbReference>
<dbReference type="RefSeq" id="WP_160624285.1">
    <property type="nucleotide sequence ID" value="NZ_WUUQ01000001.1"/>
</dbReference>
<evidence type="ECO:0000313" key="2">
    <source>
        <dbReference type="EMBL" id="MXQ72805.1"/>
    </source>
</evidence>
<dbReference type="AlphaFoldDB" id="A0A6N8U5L7"/>
<feature type="transmembrane region" description="Helical" evidence="1">
    <location>
        <begin position="145"/>
        <end position="164"/>
    </location>
</feature>
<name>A0A6N8U5L7_9FIRM</name>
<reference evidence="2 3" key="1">
    <citation type="submission" date="2019-12" db="EMBL/GenBank/DDBJ databases">
        <authorList>
            <person name="Yang R."/>
        </authorList>
    </citation>
    <scope>NUCLEOTIDE SEQUENCE [LARGE SCALE GENOMIC DNA]</scope>
    <source>
        <strain evidence="2 3">DONG20-135</strain>
    </source>
</reference>
<keyword evidence="3" id="KW-1185">Reference proteome</keyword>
<keyword evidence="1" id="KW-0472">Membrane</keyword>